<comment type="caution">
    <text evidence="10">The sequence shown here is derived from an EMBL/GenBank/DDBJ whole genome shotgun (WGS) entry which is preliminary data.</text>
</comment>
<reference evidence="10 11" key="1">
    <citation type="submission" date="2015-02" db="EMBL/GenBank/DDBJ databases">
        <title>Nostoc linckia genome annotation.</title>
        <authorList>
            <person name="Zhou Z."/>
        </authorList>
    </citation>
    <scope>NUCLEOTIDE SEQUENCE [LARGE SCALE GENOMIC DNA]</scope>
    <source>
        <strain evidence="11">z8</strain>
    </source>
</reference>
<dbReference type="PANTHER" id="PTHR30572">
    <property type="entry name" value="MEMBRANE COMPONENT OF TRANSPORTER-RELATED"/>
    <property type="match status" value="1"/>
</dbReference>
<protein>
    <recommendedName>
        <fullName evidence="12">ABC transporter permease</fullName>
    </recommendedName>
</protein>
<dbReference type="PANTHER" id="PTHR30572:SF4">
    <property type="entry name" value="ABC TRANSPORTER PERMEASE YTRF"/>
    <property type="match status" value="1"/>
</dbReference>
<evidence type="ECO:0008006" key="12">
    <source>
        <dbReference type="Google" id="ProtNLM"/>
    </source>
</evidence>
<accession>A0A9Q5Z556</accession>
<evidence type="ECO:0000256" key="2">
    <source>
        <dbReference type="ARBA" id="ARBA00022475"/>
    </source>
</evidence>
<feature type="transmembrane region" description="Helical" evidence="7">
    <location>
        <begin position="300"/>
        <end position="326"/>
    </location>
</feature>
<dbReference type="RefSeq" id="WP_099071788.1">
    <property type="nucleotide sequence ID" value="NZ_LAHD01000175.1"/>
</dbReference>
<evidence type="ECO:0000256" key="1">
    <source>
        <dbReference type="ARBA" id="ARBA00004651"/>
    </source>
</evidence>
<feature type="transmembrane region" description="Helical" evidence="7">
    <location>
        <begin position="390"/>
        <end position="415"/>
    </location>
</feature>
<keyword evidence="3 7" id="KW-0812">Transmembrane</keyword>
<dbReference type="InterPro" id="IPR003838">
    <property type="entry name" value="ABC3_permease_C"/>
</dbReference>
<feature type="domain" description="MacB-like periplasmic core" evidence="9">
    <location>
        <begin position="21"/>
        <end position="232"/>
    </location>
</feature>
<dbReference type="EMBL" id="LAHD01000175">
    <property type="protein sequence ID" value="PHJ93926.1"/>
    <property type="molecule type" value="Genomic_DNA"/>
</dbReference>
<dbReference type="InterPro" id="IPR025857">
    <property type="entry name" value="MacB_PCD"/>
</dbReference>
<dbReference type="GO" id="GO:0005886">
    <property type="term" value="C:plasma membrane"/>
    <property type="evidence" value="ECO:0007669"/>
    <property type="project" value="UniProtKB-SubCell"/>
</dbReference>
<comment type="similarity">
    <text evidence="6">Belongs to the ABC-4 integral membrane protein family.</text>
</comment>
<sequence length="432" mass="48485">MHLKDSSRWIWNEVKQSKVFTLLNIIGVWINVCILVIFLALAFGIENTAINQITKDIDLFTLQVETSNFKPTLSFSDFYAFQGDRRIEQIIPVLSEFADLKIYNNIINNDKPDQSKQKTKLSKPIASESIYTESYFVEGETGEDLRTKNLKFISGQKISQNTPDGIIISENVLNQLAGNKNILTQKNYANQTMRLVLTRSDKKVGSFPCKIVGIAEKTSFNGALVYVASPLAAKIDDWLNFRNNDSINYKTRNYKRFDLVTNNLVNLQDLRKELINQGYSTSSVLDDIDDVRSLLVVIKIIFFFIIGISALISAFNIIITLTSYVLKNQKEIGILKSLGATELQIQSIFILHATYLCITGSILGTVTAYIIIAISQIVLSQFENLKDVNLLQISFLEILIVVFICLLLGMLASLIPAKKAAAITPIETIRSS</sequence>
<keyword evidence="5 7" id="KW-0472">Membrane</keyword>
<comment type="subcellular location">
    <subcellularLocation>
        <location evidence="1">Cell membrane</location>
        <topology evidence="1">Multi-pass membrane protein</topology>
    </subcellularLocation>
</comment>
<dbReference type="Proteomes" id="UP000222310">
    <property type="component" value="Unassembled WGS sequence"/>
</dbReference>
<name>A0A9Q5Z556_NOSLI</name>
<evidence type="ECO:0000256" key="4">
    <source>
        <dbReference type="ARBA" id="ARBA00022989"/>
    </source>
</evidence>
<evidence type="ECO:0000256" key="5">
    <source>
        <dbReference type="ARBA" id="ARBA00023136"/>
    </source>
</evidence>
<gene>
    <name evidence="10" type="ORF">VF08_34605</name>
</gene>
<feature type="transmembrane region" description="Helical" evidence="7">
    <location>
        <begin position="21"/>
        <end position="45"/>
    </location>
</feature>
<dbReference type="Pfam" id="PF12704">
    <property type="entry name" value="MacB_PCD"/>
    <property type="match status" value="1"/>
</dbReference>
<keyword evidence="2" id="KW-1003">Cell membrane</keyword>
<feature type="domain" description="ABC3 transporter permease C-terminal" evidence="8">
    <location>
        <begin position="303"/>
        <end position="425"/>
    </location>
</feature>
<evidence type="ECO:0000259" key="9">
    <source>
        <dbReference type="Pfam" id="PF12704"/>
    </source>
</evidence>
<evidence type="ECO:0000259" key="8">
    <source>
        <dbReference type="Pfam" id="PF02687"/>
    </source>
</evidence>
<evidence type="ECO:0000256" key="7">
    <source>
        <dbReference type="SAM" id="Phobius"/>
    </source>
</evidence>
<evidence type="ECO:0000313" key="11">
    <source>
        <dbReference type="Proteomes" id="UP000222310"/>
    </source>
</evidence>
<evidence type="ECO:0000256" key="3">
    <source>
        <dbReference type="ARBA" id="ARBA00022692"/>
    </source>
</evidence>
<keyword evidence="4 7" id="KW-1133">Transmembrane helix</keyword>
<evidence type="ECO:0000256" key="6">
    <source>
        <dbReference type="ARBA" id="ARBA00038076"/>
    </source>
</evidence>
<dbReference type="AlphaFoldDB" id="A0A9Q5Z556"/>
<proteinExistence type="inferred from homology"/>
<dbReference type="Pfam" id="PF02687">
    <property type="entry name" value="FtsX"/>
    <property type="match status" value="1"/>
</dbReference>
<dbReference type="InterPro" id="IPR050250">
    <property type="entry name" value="Macrolide_Exporter_MacB"/>
</dbReference>
<organism evidence="10 11">
    <name type="scientific">Nostoc linckia z8</name>
    <dbReference type="NCBI Taxonomy" id="1628746"/>
    <lineage>
        <taxon>Bacteria</taxon>
        <taxon>Bacillati</taxon>
        <taxon>Cyanobacteriota</taxon>
        <taxon>Cyanophyceae</taxon>
        <taxon>Nostocales</taxon>
        <taxon>Nostocaceae</taxon>
        <taxon>Nostoc</taxon>
    </lineage>
</organism>
<dbReference type="GeneID" id="57095676"/>
<dbReference type="GO" id="GO:0022857">
    <property type="term" value="F:transmembrane transporter activity"/>
    <property type="evidence" value="ECO:0007669"/>
    <property type="project" value="TreeGrafter"/>
</dbReference>
<feature type="transmembrane region" description="Helical" evidence="7">
    <location>
        <begin position="347"/>
        <end position="378"/>
    </location>
</feature>
<evidence type="ECO:0000313" key="10">
    <source>
        <dbReference type="EMBL" id="PHJ93926.1"/>
    </source>
</evidence>